<reference evidence="2 3" key="1">
    <citation type="submission" date="2020-07" db="EMBL/GenBank/DDBJ databases">
        <title>Description of Limosilactobacillus balticus sp. nov., Limosilactobacillus agrestis sp. nov., Limosilactobacillus albertensis sp. nov., Limosilactobacillus rudii sp. nov., Limosilactobacillus fastidiosus sp. nov., five novel Limosilactobacillus species isolated from the vertebrate gastrointestinal tract, and proposal of 6 subspecies of Limosilactobacillus reuteri adapted to the gastrointestinal tract of specific vertebrate hosts.</title>
        <authorList>
            <person name="Li F."/>
            <person name="Cheng C."/>
            <person name="Zheng J."/>
            <person name="Quevedo R.M."/>
            <person name="Li J."/>
            <person name="Roos S."/>
            <person name="Gaenzle M.G."/>
            <person name="Walter J."/>
        </authorList>
    </citation>
    <scope>NUCLEOTIDE SEQUENCE [LARGE SCALE GENOMIC DNA]</scope>
    <source>
        <strain evidence="2 3">RRLNB_1_1</strain>
    </source>
</reference>
<feature type="transmembrane region" description="Helical" evidence="1">
    <location>
        <begin position="6"/>
        <end position="29"/>
    </location>
</feature>
<feature type="transmembrane region" description="Helical" evidence="1">
    <location>
        <begin position="65"/>
        <end position="88"/>
    </location>
</feature>
<keyword evidence="1" id="KW-0812">Transmembrane</keyword>
<feature type="transmembrane region" description="Helical" evidence="1">
    <location>
        <begin position="109"/>
        <end position="130"/>
    </location>
</feature>
<organism evidence="2 3">
    <name type="scientific">Limosilactobacillus albertensis</name>
    <dbReference type="NCBI Taxonomy" id="2759752"/>
    <lineage>
        <taxon>Bacteria</taxon>
        <taxon>Bacillati</taxon>
        <taxon>Bacillota</taxon>
        <taxon>Bacilli</taxon>
        <taxon>Lactobacillales</taxon>
        <taxon>Lactobacillaceae</taxon>
        <taxon>Limosilactobacillus</taxon>
    </lineage>
</organism>
<gene>
    <name evidence="2" type="ORF">H5S40_01650</name>
</gene>
<feature type="transmembrane region" description="Helical" evidence="1">
    <location>
        <begin position="41"/>
        <end position="59"/>
    </location>
</feature>
<dbReference type="AlphaFoldDB" id="A0A7W3Y7Z6"/>
<comment type="caution">
    <text evidence="2">The sequence shown here is derived from an EMBL/GenBank/DDBJ whole genome shotgun (WGS) entry which is preliminary data.</text>
</comment>
<accession>A0A7W3Y7Z6</accession>
<dbReference type="EMBL" id="JACIVC010000043">
    <property type="protein sequence ID" value="MBB1068878.1"/>
    <property type="molecule type" value="Genomic_DNA"/>
</dbReference>
<evidence type="ECO:0000256" key="1">
    <source>
        <dbReference type="SAM" id="Phobius"/>
    </source>
</evidence>
<sequence length="196" mass="22907">MPIYRIVTLGGINHDSLINFCLLVMYSFIKGTFQLEPVTKTSFIIIPIYAVIMTIISMFTQSNEWHLSVTVILILIGIMLGWFQTFSVRVVKTSAKDKYGNHIFKYCRGWAYLYGFGLVFVVEIATNYLLGLKVTFKSVLFELLNEVLRERFKFLPDNGWIIWLLLAVTTSVYTMILVHRYPCIKEALYWKKYKKE</sequence>
<keyword evidence="1" id="KW-1133">Transmembrane helix</keyword>
<proteinExistence type="predicted"/>
<evidence type="ECO:0000313" key="2">
    <source>
        <dbReference type="EMBL" id="MBB1068878.1"/>
    </source>
</evidence>
<feature type="transmembrane region" description="Helical" evidence="1">
    <location>
        <begin position="160"/>
        <end position="178"/>
    </location>
</feature>
<dbReference type="RefSeq" id="WP_182597600.1">
    <property type="nucleotide sequence ID" value="NZ_JACIVC010000043.1"/>
</dbReference>
<name>A0A7W3Y7Z6_9LACO</name>
<dbReference type="Proteomes" id="UP000518316">
    <property type="component" value="Unassembled WGS sequence"/>
</dbReference>
<keyword evidence="1" id="KW-0472">Membrane</keyword>
<evidence type="ECO:0000313" key="3">
    <source>
        <dbReference type="Proteomes" id="UP000518316"/>
    </source>
</evidence>
<protein>
    <submittedName>
        <fullName evidence="2">Hydrophobic protein</fullName>
    </submittedName>
</protein>
<keyword evidence="3" id="KW-1185">Reference proteome</keyword>